<gene>
    <name evidence="2" type="ORF">HUE57_12690</name>
</gene>
<accession>A0A6N0HXH6</accession>
<feature type="transmembrane region" description="Helical" evidence="1">
    <location>
        <begin position="43"/>
        <end position="60"/>
    </location>
</feature>
<dbReference type="Proteomes" id="UP000509658">
    <property type="component" value="Chromosome"/>
</dbReference>
<keyword evidence="1" id="KW-0472">Membrane</keyword>
<keyword evidence="3" id="KW-1185">Reference proteome</keyword>
<evidence type="ECO:0000256" key="1">
    <source>
        <dbReference type="SAM" id="Phobius"/>
    </source>
</evidence>
<feature type="transmembrane region" description="Helical" evidence="1">
    <location>
        <begin position="20"/>
        <end position="37"/>
    </location>
</feature>
<sequence>MSSNRSVATPNVELQPSAEFTVVLLLLHAAAAITLALTELNIVVVLMLFLLLTVSLYYSIHRFARLSHRHAVLRAVHREEGWLLTRRDGSTVTASLLAESYLHRLFTILRFAMEGRSVCVVIWRDMLDADYRRQLVVALRSLQQEDLASGRQDGRL</sequence>
<dbReference type="Pfam" id="PF07254">
    <property type="entry name" value="Cpta_toxin"/>
    <property type="match status" value="1"/>
</dbReference>
<proteinExistence type="predicted"/>
<dbReference type="RefSeq" id="WP_135621923.1">
    <property type="nucleotide sequence ID" value="NZ_CP054491.1"/>
</dbReference>
<dbReference type="EMBL" id="CP054491">
    <property type="protein sequence ID" value="QKQ27039.1"/>
    <property type="molecule type" value="Genomic_DNA"/>
</dbReference>
<evidence type="ECO:0000313" key="2">
    <source>
        <dbReference type="EMBL" id="QKQ27039.1"/>
    </source>
</evidence>
<keyword evidence="1" id="KW-0812">Transmembrane</keyword>
<dbReference type="InterPro" id="IPR009883">
    <property type="entry name" value="YgfX"/>
</dbReference>
<protein>
    <recommendedName>
        <fullName evidence="4">Toxin CptA</fullName>
    </recommendedName>
</protein>
<evidence type="ECO:0000313" key="3">
    <source>
        <dbReference type="Proteomes" id="UP000509658"/>
    </source>
</evidence>
<keyword evidence="1" id="KW-1133">Transmembrane helix</keyword>
<organism evidence="2 3">
    <name type="scientific">Candidatus Reidiella endopervernicosa</name>
    <dbReference type="NCBI Taxonomy" id="2738883"/>
    <lineage>
        <taxon>Bacteria</taxon>
        <taxon>Pseudomonadati</taxon>
        <taxon>Pseudomonadota</taxon>
        <taxon>Gammaproteobacteria</taxon>
        <taxon>Candidatus Reidiella</taxon>
    </lineage>
</organism>
<evidence type="ECO:0008006" key="4">
    <source>
        <dbReference type="Google" id="ProtNLM"/>
    </source>
</evidence>
<dbReference type="AlphaFoldDB" id="A0A6N0HXH6"/>
<name>A0A6N0HXH6_9GAMM</name>
<dbReference type="KEGG" id="rev:HUE57_12690"/>
<reference evidence="2 3" key="1">
    <citation type="submission" date="2020-05" db="EMBL/GenBank/DDBJ databases">
        <title>Horizontal transmission and recombination maintain forever young bacterial symbiont genomes.</title>
        <authorList>
            <person name="Russell S.L."/>
            <person name="Pepper-Tunick E."/>
            <person name="Svedberg J."/>
            <person name="Byrne A."/>
            <person name="Ruelas Castillo J."/>
            <person name="Vollmers C."/>
            <person name="Beinart R.A."/>
            <person name="Corbett-Detig R."/>
        </authorList>
    </citation>
    <scope>NUCLEOTIDE SEQUENCE [LARGE SCALE GENOMIC DNA]</scope>
    <source>
        <strain evidence="2">Santa_Monica_outfall</strain>
    </source>
</reference>